<dbReference type="GO" id="GO:0004130">
    <property type="term" value="F:cytochrome-c peroxidase activity"/>
    <property type="evidence" value="ECO:0007669"/>
    <property type="project" value="TreeGrafter"/>
</dbReference>
<evidence type="ECO:0000256" key="6">
    <source>
        <dbReference type="ARBA" id="ARBA00023002"/>
    </source>
</evidence>
<dbReference type="InterPro" id="IPR051395">
    <property type="entry name" value="Cytochrome_c_Peroxidase/MauG"/>
</dbReference>
<dbReference type="SUPFAM" id="SSF46626">
    <property type="entry name" value="Cytochrome c"/>
    <property type="match status" value="2"/>
</dbReference>
<evidence type="ECO:0000256" key="7">
    <source>
        <dbReference type="ARBA" id="ARBA00023004"/>
    </source>
</evidence>
<evidence type="ECO:0000256" key="2">
    <source>
        <dbReference type="ARBA" id="ARBA00022617"/>
    </source>
</evidence>
<comment type="PTM">
    <text evidence="8">Binds 2 heme groups per subunit.</text>
</comment>
<evidence type="ECO:0000256" key="5">
    <source>
        <dbReference type="ARBA" id="ARBA00022764"/>
    </source>
</evidence>
<dbReference type="Pfam" id="PF03150">
    <property type="entry name" value="CCP_MauG"/>
    <property type="match status" value="1"/>
</dbReference>
<dbReference type="PROSITE" id="PS51007">
    <property type="entry name" value="CYTC"/>
    <property type="match status" value="2"/>
</dbReference>
<evidence type="ECO:0000313" key="12">
    <source>
        <dbReference type="Proteomes" id="UP000023795"/>
    </source>
</evidence>
<evidence type="ECO:0000259" key="10">
    <source>
        <dbReference type="PROSITE" id="PS51007"/>
    </source>
</evidence>
<evidence type="ECO:0000313" key="11">
    <source>
        <dbReference type="EMBL" id="ELA09167.1"/>
    </source>
</evidence>
<dbReference type="PANTHER" id="PTHR30600:SF10">
    <property type="entry name" value="BLL6722 PROTEIN"/>
    <property type="match status" value="1"/>
</dbReference>
<keyword evidence="5" id="KW-0574">Periplasm</keyword>
<dbReference type="InterPro" id="IPR004852">
    <property type="entry name" value="Di-haem_cyt_c_peroxidsae"/>
</dbReference>
<evidence type="ECO:0000256" key="4">
    <source>
        <dbReference type="ARBA" id="ARBA00022729"/>
    </source>
</evidence>
<feature type="binding site" description="axial binding residue" evidence="9">
    <location>
        <position position="246"/>
    </location>
    <ligand>
        <name>heme c</name>
        <dbReference type="ChEBI" id="CHEBI:61717"/>
        <label>2</label>
    </ligand>
    <ligandPart>
        <name>Fe</name>
        <dbReference type="ChEBI" id="CHEBI:18248"/>
    </ligandPart>
</feature>
<feature type="binding site" description="covalent" evidence="8">
    <location>
        <position position="72"/>
    </location>
    <ligand>
        <name>heme c</name>
        <dbReference type="ChEBI" id="CHEBI:61717"/>
        <label>1</label>
    </ligand>
</feature>
<feature type="domain" description="Cytochrome c" evidence="10">
    <location>
        <begin position="225"/>
        <end position="389"/>
    </location>
</feature>
<comment type="cofactor">
    <cofactor evidence="8">
        <name>heme</name>
        <dbReference type="ChEBI" id="CHEBI:30413"/>
    </cofactor>
    <text evidence="8">Binds 2 heme groups.</text>
</comment>
<sequence>MLILEHGMQNAEPKLFTILTSISLVLIFLLLVNKSLAQNQTLVKQNDKEQLGEQLFNDKRLSKNQTMSCSTCHDPALGFADGRTTAAKKVVSLGDDGHSFGNRNTPTASYAKFSPLFHFDDKNGVFVGGQFWDGRAADLTSQASQPPLNPLEMGSDKALIVKRLQADSNYNAAFKRLYGNDIWHNTDAAYHAMTDAIAAFEKTAVFAPFDSKYDRYLKGEYELTPLEDLGRTLFFSNNNVNCHTCHKLTTSKEDDKFEVFSNHQFHNIGVPQNPNLLALGQVEADFVDTGLLAHPDINDLAQKGKFKTPTLRNVAVTAPYMHNGVFKDLRTVVLFYDKYNNPDNTINPETGEPWAGPEVADNISLDELKAQKLTDRKVDALVAFMKTLTDKRYEHLLEQEN</sequence>
<evidence type="ECO:0000256" key="9">
    <source>
        <dbReference type="PIRSR" id="PIRSR000294-2"/>
    </source>
</evidence>
<dbReference type="STRING" id="1230338.MOMA_02130"/>
<comment type="subcellular location">
    <subcellularLocation>
        <location evidence="1">Periplasm</location>
    </subcellularLocation>
</comment>
<dbReference type="InterPro" id="IPR009056">
    <property type="entry name" value="Cyt_c-like_dom"/>
</dbReference>
<dbReference type="InterPro" id="IPR036909">
    <property type="entry name" value="Cyt_c-like_dom_sf"/>
</dbReference>
<dbReference type="PATRIC" id="fig|1230338.3.peg.471"/>
<feature type="binding site" description="axial binding residue" evidence="9">
    <location>
        <position position="73"/>
    </location>
    <ligand>
        <name>heme c</name>
        <dbReference type="ChEBI" id="CHEBI:61717"/>
        <label>1</label>
    </ligand>
    <ligandPart>
        <name>Fe</name>
        <dbReference type="ChEBI" id="CHEBI:18248"/>
    </ligandPart>
</feature>
<name>L2F807_9GAMM</name>
<dbReference type="AlphaFoldDB" id="L2F807"/>
<dbReference type="EMBL" id="ANIN01000001">
    <property type="protein sequence ID" value="ELA09167.1"/>
    <property type="molecule type" value="Genomic_DNA"/>
</dbReference>
<dbReference type="GO" id="GO:0020037">
    <property type="term" value="F:heme binding"/>
    <property type="evidence" value="ECO:0007669"/>
    <property type="project" value="InterPro"/>
</dbReference>
<feature type="binding site" description="covalent" evidence="8">
    <location>
        <position position="69"/>
    </location>
    <ligand>
        <name>heme c</name>
        <dbReference type="ChEBI" id="CHEBI:61717"/>
        <label>1</label>
    </ligand>
</feature>
<keyword evidence="6" id="KW-0560">Oxidoreductase</keyword>
<dbReference type="GO" id="GO:0042597">
    <property type="term" value="C:periplasmic space"/>
    <property type="evidence" value="ECO:0007669"/>
    <property type="project" value="UniProtKB-SubCell"/>
</dbReference>
<dbReference type="GO" id="GO:0009055">
    <property type="term" value="F:electron transfer activity"/>
    <property type="evidence" value="ECO:0007669"/>
    <property type="project" value="InterPro"/>
</dbReference>
<evidence type="ECO:0000256" key="8">
    <source>
        <dbReference type="PIRSR" id="PIRSR000294-1"/>
    </source>
</evidence>
<keyword evidence="2 8" id="KW-0349">Heme</keyword>
<keyword evidence="7 9" id="KW-0408">Iron</keyword>
<dbReference type="Proteomes" id="UP000023795">
    <property type="component" value="Unassembled WGS sequence"/>
</dbReference>
<dbReference type="PIRSF" id="PIRSF000294">
    <property type="entry name" value="Cytochrome-c_peroxidase"/>
    <property type="match status" value="1"/>
</dbReference>
<organism evidence="11 12">
    <name type="scientific">Moraxella macacae 0408225</name>
    <dbReference type="NCBI Taxonomy" id="1230338"/>
    <lineage>
        <taxon>Bacteria</taxon>
        <taxon>Pseudomonadati</taxon>
        <taxon>Pseudomonadota</taxon>
        <taxon>Gammaproteobacteria</taxon>
        <taxon>Moraxellales</taxon>
        <taxon>Moraxellaceae</taxon>
        <taxon>Moraxella</taxon>
    </lineage>
</organism>
<comment type="caution">
    <text evidence="11">The sequence shown here is derived from an EMBL/GenBank/DDBJ whole genome shotgun (WGS) entry which is preliminary data.</text>
</comment>
<evidence type="ECO:0000256" key="3">
    <source>
        <dbReference type="ARBA" id="ARBA00022723"/>
    </source>
</evidence>
<reference evidence="11 12" key="1">
    <citation type="journal article" date="2013" name="Genome Announc.">
        <title>Genome Sequence of Moraxella macacae 0408225, a Novel Bacterial Species Isolated from a Cynomolgus Macaque with Epistaxis.</title>
        <authorList>
            <person name="Ladner J.T."/>
            <person name="Whitehouse C.A."/>
            <person name="Koroleva G.I."/>
            <person name="Palacios G.F."/>
        </authorList>
    </citation>
    <scope>NUCLEOTIDE SEQUENCE [LARGE SCALE GENOMIC DNA]</scope>
    <source>
        <strain evidence="11 12">0408225</strain>
    </source>
</reference>
<keyword evidence="3 9" id="KW-0479">Metal-binding</keyword>
<keyword evidence="12" id="KW-1185">Reference proteome</keyword>
<keyword evidence="4" id="KW-0732">Signal</keyword>
<dbReference type="GO" id="GO:0046872">
    <property type="term" value="F:metal ion binding"/>
    <property type="evidence" value="ECO:0007669"/>
    <property type="project" value="UniProtKB-KW"/>
</dbReference>
<protein>
    <submittedName>
        <fullName evidence="11">Cytochrome-c peroxidase</fullName>
    </submittedName>
</protein>
<feature type="binding site" description="covalent" evidence="8">
    <location>
        <position position="242"/>
    </location>
    <ligand>
        <name>heme c</name>
        <dbReference type="ChEBI" id="CHEBI:61717"/>
        <label>2</label>
    </ligand>
</feature>
<dbReference type="PANTHER" id="PTHR30600">
    <property type="entry name" value="CYTOCHROME C PEROXIDASE-RELATED"/>
    <property type="match status" value="1"/>
</dbReference>
<dbReference type="Gene3D" id="1.10.760.10">
    <property type="entry name" value="Cytochrome c-like domain"/>
    <property type="match status" value="2"/>
</dbReference>
<accession>L2F807</accession>
<dbReference type="eggNOG" id="COG1858">
    <property type="taxonomic scope" value="Bacteria"/>
</dbReference>
<keyword evidence="11" id="KW-0575">Peroxidase</keyword>
<dbReference type="InterPro" id="IPR026259">
    <property type="entry name" value="MauG/Cytc_peroxidase"/>
</dbReference>
<gene>
    <name evidence="11" type="ORF">MOMA_02130</name>
</gene>
<feature type="binding site" description="covalent" evidence="8">
    <location>
        <position position="245"/>
    </location>
    <ligand>
        <name>heme c</name>
        <dbReference type="ChEBI" id="CHEBI:61717"/>
        <label>2</label>
    </ligand>
</feature>
<evidence type="ECO:0000256" key="1">
    <source>
        <dbReference type="ARBA" id="ARBA00004418"/>
    </source>
</evidence>
<proteinExistence type="predicted"/>
<feature type="domain" description="Cytochrome c" evidence="10">
    <location>
        <begin position="47"/>
        <end position="168"/>
    </location>
</feature>